<dbReference type="CDD" id="cd06530">
    <property type="entry name" value="S26_SPase_I"/>
    <property type="match status" value="1"/>
</dbReference>
<keyword evidence="6" id="KW-0472">Membrane</keyword>
<dbReference type="InterPro" id="IPR036286">
    <property type="entry name" value="LexA/Signal_pep-like_sf"/>
</dbReference>
<accession>A0A6J6Y5V7</accession>
<evidence type="ECO:0000259" key="7">
    <source>
        <dbReference type="Pfam" id="PF10502"/>
    </source>
</evidence>
<dbReference type="GO" id="GO:0009003">
    <property type="term" value="F:signal peptidase activity"/>
    <property type="evidence" value="ECO:0007669"/>
    <property type="project" value="UniProtKB-EC"/>
</dbReference>
<dbReference type="EC" id="3.4.21.89" evidence="3"/>
<protein>
    <recommendedName>
        <fullName evidence="3">signal peptidase I</fullName>
        <ecNumber evidence="3">3.4.21.89</ecNumber>
    </recommendedName>
</protein>
<name>A0A6J6Y5V7_9ZZZZ</name>
<dbReference type="AlphaFoldDB" id="A0A6J6Y5V7"/>
<feature type="domain" description="Peptidase S26" evidence="7">
    <location>
        <begin position="67"/>
        <end position="228"/>
    </location>
</feature>
<keyword evidence="6" id="KW-0812">Transmembrane</keyword>
<dbReference type="Gene3D" id="2.10.109.10">
    <property type="entry name" value="Umud Fragment, subunit A"/>
    <property type="match status" value="1"/>
</dbReference>
<dbReference type="PANTHER" id="PTHR43390">
    <property type="entry name" value="SIGNAL PEPTIDASE I"/>
    <property type="match status" value="1"/>
</dbReference>
<comment type="similarity">
    <text evidence="2">Belongs to the peptidase S26 family.</text>
</comment>
<gene>
    <name evidence="8" type="ORF">UFOPK2992_01100</name>
</gene>
<dbReference type="SUPFAM" id="SSF51306">
    <property type="entry name" value="LexA/Signal peptidase"/>
    <property type="match status" value="1"/>
</dbReference>
<evidence type="ECO:0000256" key="5">
    <source>
        <dbReference type="SAM" id="MobiDB-lite"/>
    </source>
</evidence>
<feature type="transmembrane region" description="Helical" evidence="6">
    <location>
        <begin position="69"/>
        <end position="92"/>
    </location>
</feature>
<dbReference type="InterPro" id="IPR019757">
    <property type="entry name" value="Pept_S26A_signal_pept_1_Lys-AS"/>
</dbReference>
<dbReference type="PANTHER" id="PTHR43390:SF1">
    <property type="entry name" value="CHLOROPLAST PROCESSING PEPTIDASE"/>
    <property type="match status" value="1"/>
</dbReference>
<proteinExistence type="inferred from homology"/>
<dbReference type="GO" id="GO:0006465">
    <property type="term" value="P:signal peptide processing"/>
    <property type="evidence" value="ECO:0007669"/>
    <property type="project" value="InterPro"/>
</dbReference>
<evidence type="ECO:0000256" key="3">
    <source>
        <dbReference type="ARBA" id="ARBA00013208"/>
    </source>
</evidence>
<evidence type="ECO:0000256" key="2">
    <source>
        <dbReference type="ARBA" id="ARBA00009370"/>
    </source>
</evidence>
<dbReference type="GO" id="GO:0016020">
    <property type="term" value="C:membrane"/>
    <property type="evidence" value="ECO:0007669"/>
    <property type="project" value="InterPro"/>
</dbReference>
<dbReference type="GO" id="GO:0004252">
    <property type="term" value="F:serine-type endopeptidase activity"/>
    <property type="evidence" value="ECO:0007669"/>
    <property type="project" value="InterPro"/>
</dbReference>
<feature type="region of interest" description="Disordered" evidence="5">
    <location>
        <begin position="1"/>
        <end position="58"/>
    </location>
</feature>
<dbReference type="Pfam" id="PF10502">
    <property type="entry name" value="Peptidase_S26"/>
    <property type="match status" value="1"/>
</dbReference>
<sequence>MAPTDGIEAVRYPSNEAPHARAIGDERSEMNLGDSVEPTPQQATAAGEAKAPRPPAKPTHHFARAFREWIVVIVIAIAAAVLMKVFVVQQFYVSGHSMDTTLHDFDRVLVNKLSYDLHDPRRGDVVVLEEAQGLTQRDLIKRVIALPGETIEISHCVVLINGKVLNEPYLDPAVVTPDNCGGDLLKTTLTPHHVFVMGDNRPGSGDSRGPLGQVDYSQIVGRAFVVIWPKSDWAWL</sequence>
<dbReference type="NCBIfam" id="TIGR02227">
    <property type="entry name" value="sigpep_I_bact"/>
    <property type="match status" value="1"/>
</dbReference>
<evidence type="ECO:0000256" key="4">
    <source>
        <dbReference type="ARBA" id="ARBA00022801"/>
    </source>
</evidence>
<keyword evidence="6" id="KW-1133">Transmembrane helix</keyword>
<dbReference type="InterPro" id="IPR019758">
    <property type="entry name" value="Pept_S26A_signal_pept_1_CS"/>
</dbReference>
<dbReference type="PRINTS" id="PR00727">
    <property type="entry name" value="LEADERPTASE"/>
</dbReference>
<dbReference type="EMBL" id="CAFAAI010000189">
    <property type="protein sequence ID" value="CAB4802616.1"/>
    <property type="molecule type" value="Genomic_DNA"/>
</dbReference>
<reference evidence="8" key="1">
    <citation type="submission" date="2020-05" db="EMBL/GenBank/DDBJ databases">
        <authorList>
            <person name="Chiriac C."/>
            <person name="Salcher M."/>
            <person name="Ghai R."/>
            <person name="Kavagutti S V."/>
        </authorList>
    </citation>
    <scope>NUCLEOTIDE SEQUENCE</scope>
</reference>
<keyword evidence="4" id="KW-0378">Hydrolase</keyword>
<dbReference type="PROSITE" id="PS00761">
    <property type="entry name" value="SPASE_I_3"/>
    <property type="match status" value="1"/>
</dbReference>
<organism evidence="8">
    <name type="scientific">freshwater metagenome</name>
    <dbReference type="NCBI Taxonomy" id="449393"/>
    <lineage>
        <taxon>unclassified sequences</taxon>
        <taxon>metagenomes</taxon>
        <taxon>ecological metagenomes</taxon>
    </lineage>
</organism>
<dbReference type="InterPro" id="IPR019533">
    <property type="entry name" value="Peptidase_S26"/>
</dbReference>
<evidence type="ECO:0000256" key="6">
    <source>
        <dbReference type="SAM" id="Phobius"/>
    </source>
</evidence>
<dbReference type="PROSITE" id="PS00760">
    <property type="entry name" value="SPASE_I_2"/>
    <property type="match status" value="1"/>
</dbReference>
<evidence type="ECO:0000313" key="8">
    <source>
        <dbReference type="EMBL" id="CAB4802616.1"/>
    </source>
</evidence>
<dbReference type="InterPro" id="IPR000223">
    <property type="entry name" value="Pept_S26A_signal_pept_1"/>
</dbReference>
<evidence type="ECO:0000256" key="1">
    <source>
        <dbReference type="ARBA" id="ARBA00000677"/>
    </source>
</evidence>
<feature type="compositionally biased region" description="Basic and acidic residues" evidence="5">
    <location>
        <begin position="18"/>
        <end position="29"/>
    </location>
</feature>
<comment type="catalytic activity">
    <reaction evidence="1">
        <text>Cleavage of hydrophobic, N-terminal signal or leader sequences from secreted and periplasmic proteins.</text>
        <dbReference type="EC" id="3.4.21.89"/>
    </reaction>
</comment>